<protein>
    <recommendedName>
        <fullName evidence="3">Arrestin-like N-terminal domain-containing protein</fullName>
    </recommendedName>
</protein>
<accession>A0A7H8QWW2</accession>
<dbReference type="InterPro" id="IPR014752">
    <property type="entry name" value="Arrestin-like_C"/>
</dbReference>
<dbReference type="RefSeq" id="XP_035344286.1">
    <property type="nucleotide sequence ID" value="XM_035488393.1"/>
</dbReference>
<evidence type="ECO:0000313" key="2">
    <source>
        <dbReference type="Proteomes" id="UP000509510"/>
    </source>
</evidence>
<dbReference type="GeneID" id="55992727"/>
<dbReference type="Gene3D" id="2.60.40.640">
    <property type="match status" value="1"/>
</dbReference>
<gene>
    <name evidence="1" type="ORF">TRUGW13939_05229</name>
</gene>
<name>A0A7H8QWW2_TALRU</name>
<dbReference type="EMBL" id="CP055900">
    <property type="protein sequence ID" value="QKX58108.1"/>
    <property type="molecule type" value="Genomic_DNA"/>
</dbReference>
<evidence type="ECO:0000313" key="1">
    <source>
        <dbReference type="EMBL" id="QKX58108.1"/>
    </source>
</evidence>
<dbReference type="Proteomes" id="UP000509510">
    <property type="component" value="Chromosome III"/>
</dbReference>
<proteinExistence type="predicted"/>
<dbReference type="AlphaFoldDB" id="A0A7H8QWW2"/>
<sequence length="478" mass="53329">MSWPTNEQQVAPLGLSLHDQDKIYAAGDTITGTIHNWNQHRINGSWIELILAGRCKSTLQFPRKVYYTHKDRVPLIYHIEKLHPAESDGEIHFSIAIPHRVQKDLSGLPDLKKRLGYWTHSWSNSPFFNTQSEHELPPSIAVSRSLLVNNGELCGSGHIHYTLTAVISKMGESGEKTEVFCSDEETLDITTSRISVKDWGELSRNNQTTDNSTFTLMLPEKGLQFKSKEKPKLAIMKKIEQAFGKNPSLTMATQITFPRVATVGSSITFSLRLGSVSSSHKNPNGFTLPPITLQRVEVCLKDAIALRCSRPVMRLHEHINEFPGRHVGEISCQVNHVFNPMDDGKSYQNRECQVEFEIPASCSPTFMTWNVSNQWYLHVNAFFKCLGKVSTKSYHGSIKLISEPKLSVNSIGEARGLSGKAKEFPRKMVELQGNKAVAELRGDRAVVELDGDKAAAELHGDKVVAELPGHIEVAELPA</sequence>
<keyword evidence="2" id="KW-1185">Reference proteome</keyword>
<dbReference type="KEGG" id="trg:TRUGW13939_05229"/>
<evidence type="ECO:0008006" key="3">
    <source>
        <dbReference type="Google" id="ProtNLM"/>
    </source>
</evidence>
<reference evidence="2" key="1">
    <citation type="submission" date="2020-06" db="EMBL/GenBank/DDBJ databases">
        <title>A chromosome-scale genome assembly of Talaromyces rugulosus W13939.</title>
        <authorList>
            <person name="Wang B."/>
            <person name="Guo L."/>
            <person name="Ye K."/>
            <person name="Wang L."/>
        </authorList>
    </citation>
    <scope>NUCLEOTIDE SEQUENCE [LARGE SCALE GENOMIC DNA]</scope>
    <source>
        <strain evidence="2">W13939</strain>
    </source>
</reference>
<organism evidence="1 2">
    <name type="scientific">Talaromyces rugulosus</name>
    <name type="common">Penicillium rugulosum</name>
    <dbReference type="NCBI Taxonomy" id="121627"/>
    <lineage>
        <taxon>Eukaryota</taxon>
        <taxon>Fungi</taxon>
        <taxon>Dikarya</taxon>
        <taxon>Ascomycota</taxon>
        <taxon>Pezizomycotina</taxon>
        <taxon>Eurotiomycetes</taxon>
        <taxon>Eurotiomycetidae</taxon>
        <taxon>Eurotiales</taxon>
        <taxon>Trichocomaceae</taxon>
        <taxon>Talaromyces</taxon>
        <taxon>Talaromyces sect. Islandici</taxon>
    </lineage>
</organism>
<dbReference type="OrthoDB" id="3789699at2759"/>